<sequence length="371" mass="40954">MTMQQRQHGLVQALENKGALSAEWREAVASVDRGLFIPDVFEGGDFTADPEGWLRAVYSDAPVVTQVNDGKPTADGEFKLFTSSSSMPSVMLEMLGLLDVREGQRVLEIGTGVGYNAAWLCHRLGERAVTSVELDEAVLTSARGNLKRAGFSPATVLGNGREGHRMGAPYDRVLCTCTMRDVPRAWLEQCPEGRIVTPWGSSFFSGSYATLDVVGGKARGTFSGYPAFMWDRTQRGGAGRVTDIYHEEKGETSTTDIAPQNVIQDHPAFFIGLSVTDAWYRWYEADDDSGEATLWLFADDRKSWATVEYIPHAETYEVEQYGPRALWAEVRKAFLGWYDLGQPERSRFGLSVGGDGQRVWLDDPRNVVGGA</sequence>
<dbReference type="GO" id="GO:0032259">
    <property type="term" value="P:methylation"/>
    <property type="evidence" value="ECO:0007669"/>
    <property type="project" value="UniProtKB-KW"/>
</dbReference>
<evidence type="ECO:0000256" key="2">
    <source>
        <dbReference type="ARBA" id="ARBA00005369"/>
    </source>
</evidence>
<keyword evidence="7 12" id="KW-0808">Transferase</keyword>
<comment type="caution">
    <text evidence="12">The sequence shown here is derived from an EMBL/GenBank/DDBJ whole genome shotgun (WGS) entry which is preliminary data.</text>
</comment>
<evidence type="ECO:0000256" key="11">
    <source>
        <dbReference type="ARBA" id="ARBA00031350"/>
    </source>
</evidence>
<evidence type="ECO:0000256" key="6">
    <source>
        <dbReference type="ARBA" id="ARBA00022603"/>
    </source>
</evidence>
<comment type="similarity">
    <text evidence="2">Belongs to the methyltransferase superfamily. L-isoaspartyl/D-aspartyl protein methyltransferase family.</text>
</comment>
<protein>
    <recommendedName>
        <fullName evidence="4">Protein-L-isoaspartate O-methyltransferase</fullName>
        <ecNumber evidence="3">2.1.1.77</ecNumber>
    </recommendedName>
    <alternativeName>
        <fullName evidence="11">L-isoaspartyl protein carboxyl methyltransferase</fullName>
    </alternativeName>
    <alternativeName>
        <fullName evidence="9">Protein L-isoaspartyl methyltransferase</fullName>
    </alternativeName>
    <alternativeName>
        <fullName evidence="10">Protein-beta-aspartate methyltransferase</fullName>
    </alternativeName>
</protein>
<dbReference type="GO" id="GO:0004719">
    <property type="term" value="F:protein-L-isoaspartate (D-aspartate) O-methyltransferase activity"/>
    <property type="evidence" value="ECO:0007669"/>
    <property type="project" value="UniProtKB-EC"/>
</dbReference>
<comment type="subcellular location">
    <subcellularLocation>
        <location evidence="1">Cytoplasm</location>
    </subcellularLocation>
</comment>
<dbReference type="STRING" id="1440053.GCA_000718095_03627"/>
<evidence type="ECO:0000313" key="13">
    <source>
        <dbReference type="Proteomes" id="UP000245992"/>
    </source>
</evidence>
<dbReference type="EMBL" id="AZSP01000124">
    <property type="protein sequence ID" value="PVE11992.1"/>
    <property type="molecule type" value="Genomic_DNA"/>
</dbReference>
<evidence type="ECO:0000256" key="10">
    <source>
        <dbReference type="ARBA" id="ARBA00031323"/>
    </source>
</evidence>
<evidence type="ECO:0000256" key="8">
    <source>
        <dbReference type="ARBA" id="ARBA00022691"/>
    </source>
</evidence>
<dbReference type="EC" id="2.1.1.77" evidence="3"/>
<keyword evidence="5" id="KW-0963">Cytoplasm</keyword>
<dbReference type="CDD" id="cd02440">
    <property type="entry name" value="AdoMet_MTases"/>
    <property type="match status" value="1"/>
</dbReference>
<organism evidence="12 13">
    <name type="scientific">Streptomyces scopuliridis RB72</name>
    <dbReference type="NCBI Taxonomy" id="1440053"/>
    <lineage>
        <taxon>Bacteria</taxon>
        <taxon>Bacillati</taxon>
        <taxon>Actinomycetota</taxon>
        <taxon>Actinomycetes</taxon>
        <taxon>Kitasatosporales</taxon>
        <taxon>Streptomycetaceae</taxon>
        <taxon>Streptomyces</taxon>
    </lineage>
</organism>
<dbReference type="AlphaFoldDB" id="A0A2T7TA75"/>
<evidence type="ECO:0000313" key="12">
    <source>
        <dbReference type="EMBL" id="PVE11992.1"/>
    </source>
</evidence>
<dbReference type="SUPFAM" id="SSF53335">
    <property type="entry name" value="S-adenosyl-L-methionine-dependent methyltransferases"/>
    <property type="match status" value="1"/>
</dbReference>
<dbReference type="Proteomes" id="UP000245992">
    <property type="component" value="Unassembled WGS sequence"/>
</dbReference>
<evidence type="ECO:0000256" key="4">
    <source>
        <dbReference type="ARBA" id="ARBA00013346"/>
    </source>
</evidence>
<gene>
    <name evidence="12" type="ORF">Y717_07240</name>
</gene>
<dbReference type="Gene3D" id="3.40.50.150">
    <property type="entry name" value="Vaccinia Virus protein VP39"/>
    <property type="match status" value="1"/>
</dbReference>
<dbReference type="PANTHER" id="PTHR11579">
    <property type="entry name" value="PROTEIN-L-ISOASPARTATE O-METHYLTRANSFERASE"/>
    <property type="match status" value="1"/>
</dbReference>
<evidence type="ECO:0000256" key="7">
    <source>
        <dbReference type="ARBA" id="ARBA00022679"/>
    </source>
</evidence>
<dbReference type="PANTHER" id="PTHR11579:SF0">
    <property type="entry name" value="PROTEIN-L-ISOASPARTATE(D-ASPARTATE) O-METHYLTRANSFERASE"/>
    <property type="match status" value="1"/>
</dbReference>
<keyword evidence="8" id="KW-0949">S-adenosyl-L-methionine</keyword>
<evidence type="ECO:0000256" key="3">
    <source>
        <dbReference type="ARBA" id="ARBA00011890"/>
    </source>
</evidence>
<accession>A0A2T7TA75</accession>
<proteinExistence type="inferred from homology"/>
<evidence type="ECO:0000256" key="9">
    <source>
        <dbReference type="ARBA" id="ARBA00030757"/>
    </source>
</evidence>
<keyword evidence="13" id="KW-1185">Reference proteome</keyword>
<dbReference type="GO" id="GO:0005737">
    <property type="term" value="C:cytoplasm"/>
    <property type="evidence" value="ECO:0007669"/>
    <property type="project" value="UniProtKB-SubCell"/>
</dbReference>
<dbReference type="InterPro" id="IPR000682">
    <property type="entry name" value="PCMT"/>
</dbReference>
<dbReference type="Pfam" id="PF01135">
    <property type="entry name" value="PCMT"/>
    <property type="match status" value="1"/>
</dbReference>
<keyword evidence="6 12" id="KW-0489">Methyltransferase</keyword>
<dbReference type="RefSeq" id="WP_030352672.1">
    <property type="nucleotide sequence ID" value="NZ_AZSP01000124.1"/>
</dbReference>
<evidence type="ECO:0000256" key="5">
    <source>
        <dbReference type="ARBA" id="ARBA00022490"/>
    </source>
</evidence>
<evidence type="ECO:0000256" key="1">
    <source>
        <dbReference type="ARBA" id="ARBA00004496"/>
    </source>
</evidence>
<dbReference type="InterPro" id="IPR029063">
    <property type="entry name" value="SAM-dependent_MTases_sf"/>
</dbReference>
<name>A0A2T7TA75_9ACTN</name>
<reference evidence="12 13" key="1">
    <citation type="submission" date="2013-12" db="EMBL/GenBank/DDBJ databases">
        <title>Annotated genome of Streptomyces scopuliridis.</title>
        <authorList>
            <person name="Olson J.B."/>
        </authorList>
    </citation>
    <scope>NUCLEOTIDE SEQUENCE [LARGE SCALE GENOMIC DNA]</scope>
    <source>
        <strain evidence="12 13">RB72</strain>
    </source>
</reference>